<sequence length="277" mass="30923">MDGENPLGAFLRARREVTTVDQVGLPRTPRRIPGLRRDEVATLAGVSTDYYIRLEQGRERHPSARVLEALARAFRLDAEATAHLHDLVHGRRPCEGPVGCADELRPGVLRFVEGCDHAVVFALNRRLDVLAMNSLATALYRGLEDRGNGLRLVFLNPAAREFYVNWEQQAHALVAHLRALGGAGPADPFVLELVDELSRESEDFRRIWARHDVRTRTYRSVSYRHGEVGEMTLHNEVLRLGAAAGQQLVVGQPEPHTPSERAFEALGRLAGIGTRRR</sequence>
<dbReference type="InterPro" id="IPR041413">
    <property type="entry name" value="MLTR_LBD"/>
</dbReference>
<dbReference type="RefSeq" id="WP_344749944.1">
    <property type="nucleotide sequence ID" value="NZ_BAAAWW010000212.1"/>
</dbReference>
<dbReference type="Gene3D" id="1.10.260.40">
    <property type="entry name" value="lambda repressor-like DNA-binding domains"/>
    <property type="match status" value="1"/>
</dbReference>
<gene>
    <name evidence="2" type="ORF">ACFFRH_22530</name>
</gene>
<dbReference type="InterPro" id="IPR010982">
    <property type="entry name" value="Lambda_DNA-bd_dom_sf"/>
</dbReference>
<evidence type="ECO:0000259" key="1">
    <source>
        <dbReference type="PROSITE" id="PS50943"/>
    </source>
</evidence>
<dbReference type="Pfam" id="PF17765">
    <property type="entry name" value="MLTR_LBD"/>
    <property type="match status" value="1"/>
</dbReference>
<dbReference type="SMART" id="SM00530">
    <property type="entry name" value="HTH_XRE"/>
    <property type="match status" value="1"/>
</dbReference>
<protein>
    <submittedName>
        <fullName evidence="2">Helix-turn-helix domain-containing protein</fullName>
    </submittedName>
</protein>
<dbReference type="Pfam" id="PF13560">
    <property type="entry name" value="HTH_31"/>
    <property type="match status" value="1"/>
</dbReference>
<dbReference type="PANTHER" id="PTHR35010:SF2">
    <property type="entry name" value="BLL4672 PROTEIN"/>
    <property type="match status" value="1"/>
</dbReference>
<organism evidence="2 3">
    <name type="scientific">Streptosporangium vulgare</name>
    <dbReference type="NCBI Taxonomy" id="46190"/>
    <lineage>
        <taxon>Bacteria</taxon>
        <taxon>Bacillati</taxon>
        <taxon>Actinomycetota</taxon>
        <taxon>Actinomycetes</taxon>
        <taxon>Streptosporangiales</taxon>
        <taxon>Streptosporangiaceae</taxon>
        <taxon>Streptosporangium</taxon>
    </lineage>
</organism>
<keyword evidence="3" id="KW-1185">Reference proteome</keyword>
<dbReference type="InterPro" id="IPR001387">
    <property type="entry name" value="Cro/C1-type_HTH"/>
</dbReference>
<dbReference type="SUPFAM" id="SSF47413">
    <property type="entry name" value="lambda repressor-like DNA-binding domains"/>
    <property type="match status" value="1"/>
</dbReference>
<dbReference type="Proteomes" id="UP001589610">
    <property type="component" value="Unassembled WGS sequence"/>
</dbReference>
<proteinExistence type="predicted"/>
<dbReference type="Gene3D" id="3.30.450.180">
    <property type="match status" value="1"/>
</dbReference>
<reference evidence="2 3" key="1">
    <citation type="submission" date="2024-09" db="EMBL/GenBank/DDBJ databases">
        <authorList>
            <person name="Sun Q."/>
            <person name="Mori K."/>
        </authorList>
    </citation>
    <scope>NUCLEOTIDE SEQUENCE [LARGE SCALE GENOMIC DNA]</scope>
    <source>
        <strain evidence="2 3">JCM 3028</strain>
    </source>
</reference>
<dbReference type="CDD" id="cd00093">
    <property type="entry name" value="HTH_XRE"/>
    <property type="match status" value="1"/>
</dbReference>
<evidence type="ECO:0000313" key="2">
    <source>
        <dbReference type="EMBL" id="MFB9678270.1"/>
    </source>
</evidence>
<dbReference type="PROSITE" id="PS50943">
    <property type="entry name" value="HTH_CROC1"/>
    <property type="match status" value="1"/>
</dbReference>
<name>A0ABV5TIL2_9ACTN</name>
<comment type="caution">
    <text evidence="2">The sequence shown here is derived from an EMBL/GenBank/DDBJ whole genome shotgun (WGS) entry which is preliminary data.</text>
</comment>
<accession>A0ABV5TIL2</accession>
<evidence type="ECO:0000313" key="3">
    <source>
        <dbReference type="Proteomes" id="UP001589610"/>
    </source>
</evidence>
<feature type="domain" description="HTH cro/C1-type" evidence="1">
    <location>
        <begin position="34"/>
        <end position="81"/>
    </location>
</feature>
<dbReference type="EMBL" id="JBHMBS010000010">
    <property type="protein sequence ID" value="MFB9678270.1"/>
    <property type="molecule type" value="Genomic_DNA"/>
</dbReference>
<dbReference type="PANTHER" id="PTHR35010">
    <property type="entry name" value="BLL4672 PROTEIN-RELATED"/>
    <property type="match status" value="1"/>
</dbReference>